<keyword evidence="4" id="KW-1185">Reference proteome</keyword>
<dbReference type="PANTHER" id="PTHR34203">
    <property type="entry name" value="METHYLTRANSFERASE, FKBM FAMILY PROTEIN"/>
    <property type="match status" value="1"/>
</dbReference>
<organism evidence="3 4">
    <name type="scientific">Xanthobacter tagetidis</name>
    <dbReference type="NCBI Taxonomy" id="60216"/>
    <lineage>
        <taxon>Bacteria</taxon>
        <taxon>Pseudomonadati</taxon>
        <taxon>Pseudomonadota</taxon>
        <taxon>Alphaproteobacteria</taxon>
        <taxon>Hyphomicrobiales</taxon>
        <taxon>Xanthobacteraceae</taxon>
        <taxon>Xanthobacter</taxon>
    </lineage>
</organism>
<reference evidence="3 4" key="1">
    <citation type="submission" date="2018-10" db="EMBL/GenBank/DDBJ databases">
        <title>Xanthobacter tagetidis genome sequencing and assembly.</title>
        <authorList>
            <person name="Maclea K.S."/>
            <person name="Goen A.E."/>
            <person name="Fatima S.A."/>
        </authorList>
    </citation>
    <scope>NUCLEOTIDE SEQUENCE [LARGE SCALE GENOMIC DNA]</scope>
    <source>
        <strain evidence="3 4">ATCC 700314</strain>
    </source>
</reference>
<dbReference type="Gene3D" id="3.40.50.150">
    <property type="entry name" value="Vaccinia Virus protein VP39"/>
    <property type="match status" value="1"/>
</dbReference>
<dbReference type="InterPro" id="IPR052514">
    <property type="entry name" value="SAM-dependent_MTase"/>
</dbReference>
<feature type="compositionally biased region" description="Basic and acidic residues" evidence="1">
    <location>
        <begin position="18"/>
        <end position="28"/>
    </location>
</feature>
<dbReference type="Pfam" id="PF05050">
    <property type="entry name" value="Methyltransf_21"/>
    <property type="match status" value="1"/>
</dbReference>
<dbReference type="InterPro" id="IPR006342">
    <property type="entry name" value="FkbM_mtfrase"/>
</dbReference>
<evidence type="ECO:0000256" key="1">
    <source>
        <dbReference type="SAM" id="MobiDB-lite"/>
    </source>
</evidence>
<feature type="domain" description="Methyltransferase FkbM" evidence="2">
    <location>
        <begin position="143"/>
        <end position="203"/>
    </location>
</feature>
<evidence type="ECO:0000259" key="2">
    <source>
        <dbReference type="Pfam" id="PF05050"/>
    </source>
</evidence>
<dbReference type="SUPFAM" id="SSF53335">
    <property type="entry name" value="S-adenosyl-L-methionine-dependent methyltransferases"/>
    <property type="match status" value="1"/>
</dbReference>
<keyword evidence="3" id="KW-0489">Methyltransferase</keyword>
<proteinExistence type="predicted"/>
<dbReference type="AlphaFoldDB" id="A0A3L7AGC4"/>
<dbReference type="NCBIfam" id="TIGR01444">
    <property type="entry name" value="fkbM_fam"/>
    <property type="match status" value="1"/>
</dbReference>
<dbReference type="EMBL" id="RCTF01000005">
    <property type="protein sequence ID" value="RLP79513.1"/>
    <property type="molecule type" value="Genomic_DNA"/>
</dbReference>
<dbReference type="InterPro" id="IPR029063">
    <property type="entry name" value="SAM-dependent_MTases_sf"/>
</dbReference>
<feature type="region of interest" description="Disordered" evidence="1">
    <location>
        <begin position="1"/>
        <end position="29"/>
    </location>
</feature>
<protein>
    <submittedName>
        <fullName evidence="3">FkbM family methyltransferase</fullName>
    </submittedName>
</protein>
<accession>A0A3L7AGC4</accession>
<gene>
    <name evidence="3" type="ORF">D9R14_07560</name>
</gene>
<dbReference type="PANTHER" id="PTHR34203:SF15">
    <property type="entry name" value="SLL1173 PROTEIN"/>
    <property type="match status" value="1"/>
</dbReference>
<comment type="caution">
    <text evidence="3">The sequence shown here is derived from an EMBL/GenBank/DDBJ whole genome shotgun (WGS) entry which is preliminary data.</text>
</comment>
<dbReference type="OrthoDB" id="9814604at2"/>
<name>A0A3L7AGC4_9HYPH</name>
<evidence type="ECO:0000313" key="3">
    <source>
        <dbReference type="EMBL" id="RLP79513.1"/>
    </source>
</evidence>
<sequence length="235" mass="25935">MRGRPAGGCSSGGFPRQAEARRPQDRMGSRRMGMIERNGFWWPSSDDWCWRVIHQELPDVDRAVSFCRGHAVAIQAGGNVGVWAAHLARTFAHVETAEPMADNYACLQRNVPSNVNHRRACFGAKPGAVAMEAVTGNAGAHYVREGGDTPVITIDAMELHACDLICLDVEGYEPFALQGAEDTIRRFRPVIMFEEKGLSERYFGIPRGACESWVLGLGLGYEVKDRVRKDVILAC</sequence>
<feature type="compositionally biased region" description="Gly residues" evidence="1">
    <location>
        <begin position="1"/>
        <end position="11"/>
    </location>
</feature>
<keyword evidence="3" id="KW-0808">Transferase</keyword>
<dbReference type="GO" id="GO:0008168">
    <property type="term" value="F:methyltransferase activity"/>
    <property type="evidence" value="ECO:0007669"/>
    <property type="project" value="UniProtKB-KW"/>
</dbReference>
<dbReference type="GO" id="GO:0032259">
    <property type="term" value="P:methylation"/>
    <property type="evidence" value="ECO:0007669"/>
    <property type="project" value="UniProtKB-KW"/>
</dbReference>
<evidence type="ECO:0000313" key="4">
    <source>
        <dbReference type="Proteomes" id="UP000269692"/>
    </source>
</evidence>
<dbReference type="Proteomes" id="UP000269692">
    <property type="component" value="Unassembled WGS sequence"/>
</dbReference>